<dbReference type="RefSeq" id="WP_062485168.1">
    <property type="nucleotide sequence ID" value="NZ_LN885086.1"/>
</dbReference>
<dbReference type="EMBL" id="LN885086">
    <property type="protein sequence ID" value="CUQ67090.1"/>
    <property type="molecule type" value="Genomic_DNA"/>
</dbReference>
<dbReference type="OrthoDB" id="428391at2"/>
<dbReference type="KEGG" id="nio:NITINOP_2118"/>
<accession>A0A0S4KZE3</accession>
<dbReference type="Proteomes" id="UP000066284">
    <property type="component" value="Chromosome 1"/>
</dbReference>
<gene>
    <name evidence="1" type="ORF">NITINOP_2118</name>
</gene>
<sequence>MKVADFTVGELQALIRQVVHEELQDLLADPDKGLELTDEIQTRLRLSVGSSERISLEGVKTG</sequence>
<name>A0A0S4KZE3_9BACT</name>
<organism evidence="1 2">
    <name type="scientific">Candidatus Nitrospira inopinata</name>
    <dbReference type="NCBI Taxonomy" id="1715989"/>
    <lineage>
        <taxon>Bacteria</taxon>
        <taxon>Pseudomonadati</taxon>
        <taxon>Nitrospirota</taxon>
        <taxon>Nitrospiria</taxon>
        <taxon>Nitrospirales</taxon>
        <taxon>Nitrospiraceae</taxon>
        <taxon>Nitrospira</taxon>
    </lineage>
</organism>
<keyword evidence="2" id="KW-1185">Reference proteome</keyword>
<dbReference type="AlphaFoldDB" id="A0A0S4KZE3"/>
<reference evidence="2" key="1">
    <citation type="submission" date="2015-09" db="EMBL/GenBank/DDBJ databases">
        <authorList>
            <person name="Daims H."/>
        </authorList>
    </citation>
    <scope>NUCLEOTIDE SEQUENCE [LARGE SCALE GENOMIC DNA]</scope>
</reference>
<proteinExistence type="predicted"/>
<evidence type="ECO:0000313" key="2">
    <source>
        <dbReference type="Proteomes" id="UP000066284"/>
    </source>
</evidence>
<protein>
    <submittedName>
        <fullName evidence="1">Uncharacterized protein</fullName>
    </submittedName>
</protein>
<evidence type="ECO:0000313" key="1">
    <source>
        <dbReference type="EMBL" id="CUQ67090.1"/>
    </source>
</evidence>